<feature type="transmembrane region" description="Helical" evidence="1">
    <location>
        <begin position="87"/>
        <end position="112"/>
    </location>
</feature>
<evidence type="ECO:0000313" key="2">
    <source>
        <dbReference type="EMBL" id="KAF9443396.1"/>
    </source>
</evidence>
<keyword evidence="1" id="KW-1133">Transmembrane helix</keyword>
<evidence type="ECO:0000256" key="1">
    <source>
        <dbReference type="SAM" id="Phobius"/>
    </source>
</evidence>
<dbReference type="EMBL" id="MU151479">
    <property type="protein sequence ID" value="KAF9443396.1"/>
    <property type="molecule type" value="Genomic_DNA"/>
</dbReference>
<protein>
    <submittedName>
        <fullName evidence="2">Uncharacterized protein</fullName>
    </submittedName>
</protein>
<reference evidence="2" key="1">
    <citation type="submission" date="2020-11" db="EMBL/GenBank/DDBJ databases">
        <authorList>
            <consortium name="DOE Joint Genome Institute"/>
            <person name="Ahrendt S."/>
            <person name="Riley R."/>
            <person name="Andreopoulos W."/>
            <person name="Labutti K."/>
            <person name="Pangilinan J."/>
            <person name="Ruiz-Duenas F.J."/>
            <person name="Barrasa J.M."/>
            <person name="Sanchez-Garcia M."/>
            <person name="Camarero S."/>
            <person name="Miyauchi S."/>
            <person name="Serrano A."/>
            <person name="Linde D."/>
            <person name="Babiker R."/>
            <person name="Drula E."/>
            <person name="Ayuso-Fernandez I."/>
            <person name="Pacheco R."/>
            <person name="Padilla G."/>
            <person name="Ferreira P."/>
            <person name="Barriuso J."/>
            <person name="Kellner H."/>
            <person name="Castanera R."/>
            <person name="Alfaro M."/>
            <person name="Ramirez L."/>
            <person name="Pisabarro A.G."/>
            <person name="Kuo A."/>
            <person name="Tritt A."/>
            <person name="Lipzen A."/>
            <person name="He G."/>
            <person name="Yan M."/>
            <person name="Ng V."/>
            <person name="Cullen D."/>
            <person name="Martin F."/>
            <person name="Rosso M.-N."/>
            <person name="Henrissat B."/>
            <person name="Hibbett D."/>
            <person name="Martinez A.T."/>
            <person name="Grigoriev I.V."/>
        </authorList>
    </citation>
    <scope>NUCLEOTIDE SEQUENCE</scope>
    <source>
        <strain evidence="2">MF-IS2</strain>
    </source>
</reference>
<evidence type="ECO:0000313" key="3">
    <source>
        <dbReference type="Proteomes" id="UP000807342"/>
    </source>
</evidence>
<keyword evidence="3" id="KW-1185">Reference proteome</keyword>
<name>A0A9P5X4T7_9AGAR</name>
<dbReference type="Proteomes" id="UP000807342">
    <property type="component" value="Unassembled WGS sequence"/>
</dbReference>
<gene>
    <name evidence="2" type="ORF">P691DRAFT_808982</name>
</gene>
<keyword evidence="1" id="KW-0812">Transmembrane</keyword>
<sequence>MHIPIPGHLFRRTCYFLPYHRKHFSFTTNEHYPDTLSFPTPHATTCMRSFRFLTTETNERKPRLSVHSQIWRFYQYKSPINGLVDSLIYFGTVALVLLYVMPTPLVVIANMVRIMQYDRQQKHPVCYALSAGNWT</sequence>
<keyword evidence="1" id="KW-0472">Membrane</keyword>
<accession>A0A9P5X4T7</accession>
<proteinExistence type="predicted"/>
<organism evidence="2 3">
    <name type="scientific">Macrolepiota fuliginosa MF-IS2</name>
    <dbReference type="NCBI Taxonomy" id="1400762"/>
    <lineage>
        <taxon>Eukaryota</taxon>
        <taxon>Fungi</taxon>
        <taxon>Dikarya</taxon>
        <taxon>Basidiomycota</taxon>
        <taxon>Agaricomycotina</taxon>
        <taxon>Agaricomycetes</taxon>
        <taxon>Agaricomycetidae</taxon>
        <taxon>Agaricales</taxon>
        <taxon>Agaricineae</taxon>
        <taxon>Agaricaceae</taxon>
        <taxon>Macrolepiota</taxon>
    </lineage>
</organism>
<dbReference type="AlphaFoldDB" id="A0A9P5X4T7"/>
<comment type="caution">
    <text evidence="2">The sequence shown here is derived from an EMBL/GenBank/DDBJ whole genome shotgun (WGS) entry which is preliminary data.</text>
</comment>